<dbReference type="PANTHER" id="PTHR34835">
    <property type="entry name" value="OS07G0283600 PROTEIN-RELATED"/>
    <property type="match status" value="1"/>
</dbReference>
<dbReference type="InterPro" id="IPR003653">
    <property type="entry name" value="Peptidase_C48_C"/>
</dbReference>
<feature type="region of interest" description="Disordered" evidence="4">
    <location>
        <begin position="433"/>
        <end position="455"/>
    </location>
</feature>
<keyword evidence="7" id="KW-1185">Reference proteome</keyword>
<evidence type="ECO:0000256" key="1">
    <source>
        <dbReference type="ARBA" id="ARBA00005234"/>
    </source>
</evidence>
<evidence type="ECO:0000259" key="5">
    <source>
        <dbReference type="PROSITE" id="PS50600"/>
    </source>
</evidence>
<accession>A0A5J9TFZ2</accession>
<dbReference type="PROSITE" id="PS50600">
    <property type="entry name" value="ULP_PROTEASE"/>
    <property type="match status" value="1"/>
</dbReference>
<reference evidence="6 7" key="1">
    <citation type="journal article" date="2019" name="Sci. Rep.">
        <title>A high-quality genome of Eragrostis curvula grass provides insights into Poaceae evolution and supports new strategies to enhance forage quality.</title>
        <authorList>
            <person name="Carballo J."/>
            <person name="Santos B.A.C.M."/>
            <person name="Zappacosta D."/>
            <person name="Garbus I."/>
            <person name="Selva J.P."/>
            <person name="Gallo C.A."/>
            <person name="Diaz A."/>
            <person name="Albertini E."/>
            <person name="Caccamo M."/>
            <person name="Echenique V."/>
        </authorList>
    </citation>
    <scope>NUCLEOTIDE SEQUENCE [LARGE SCALE GENOMIC DNA]</scope>
    <source>
        <strain evidence="7">cv. Victoria</strain>
        <tissue evidence="6">Leaf</tissue>
    </source>
</reference>
<dbReference type="EMBL" id="RWGY01000039">
    <property type="protein sequence ID" value="TVU10225.1"/>
    <property type="molecule type" value="Genomic_DNA"/>
</dbReference>
<dbReference type="Pfam" id="PF02902">
    <property type="entry name" value="Peptidase_C48"/>
    <property type="match status" value="2"/>
</dbReference>
<feature type="compositionally biased region" description="Polar residues" evidence="4">
    <location>
        <begin position="507"/>
        <end position="520"/>
    </location>
</feature>
<dbReference type="PANTHER" id="PTHR34835:SF77">
    <property type="entry name" value="OS08G0365200 PROTEIN"/>
    <property type="match status" value="1"/>
</dbReference>
<evidence type="ECO:0000256" key="3">
    <source>
        <dbReference type="ARBA" id="ARBA00022801"/>
    </source>
</evidence>
<dbReference type="Gramene" id="TVU10225">
    <property type="protein sequence ID" value="TVU10225"/>
    <property type="gene ID" value="EJB05_43739"/>
</dbReference>
<dbReference type="InterPro" id="IPR038765">
    <property type="entry name" value="Papain-like_cys_pep_sf"/>
</dbReference>
<evidence type="ECO:0000256" key="2">
    <source>
        <dbReference type="ARBA" id="ARBA00022670"/>
    </source>
</evidence>
<name>A0A5J9TFZ2_9POAL</name>
<dbReference type="OrthoDB" id="661197at2759"/>
<evidence type="ECO:0000256" key="4">
    <source>
        <dbReference type="SAM" id="MobiDB-lite"/>
    </source>
</evidence>
<proteinExistence type="inferred from homology"/>
<dbReference type="SUPFAM" id="SSF54001">
    <property type="entry name" value="Cysteine proteinases"/>
    <property type="match status" value="2"/>
</dbReference>
<feature type="compositionally biased region" description="Basic residues" evidence="4">
    <location>
        <begin position="531"/>
        <end position="541"/>
    </location>
</feature>
<dbReference type="GO" id="GO:0008234">
    <property type="term" value="F:cysteine-type peptidase activity"/>
    <property type="evidence" value="ECO:0007669"/>
    <property type="project" value="InterPro"/>
</dbReference>
<protein>
    <recommendedName>
        <fullName evidence="5">Ubiquitin-like protease family profile domain-containing protein</fullName>
    </recommendedName>
</protein>
<dbReference type="GO" id="GO:0006508">
    <property type="term" value="P:proteolysis"/>
    <property type="evidence" value="ECO:0007669"/>
    <property type="project" value="UniProtKB-KW"/>
</dbReference>
<comment type="caution">
    <text evidence="6">The sequence shown here is derived from an EMBL/GenBank/DDBJ whole genome shotgun (WGS) entry which is preliminary data.</text>
</comment>
<sequence length="1627" mass="184520">IFLLKLSFALVVRGRRSGDRRRSGDGRRFSPLVSVRMPPPLVNCHDRIKHRFSSRRLSIIVKSLNDTQRGFLEKNGFGHLLDINWFSVPVPFMEWVMDHVIVDLSQFVHKKKCIKFTKLMVKQVFGIPSGNTPVILHSVDSNLISEFLRLKSFYSVNGDDKVSISHVTSLLLKDDNEESFMRSFMLIILSTILCPSTQNFVNLNYLYNLCDMKSLKLIDWYGHILTYILSEVKRYQGKVSSDEMNYGSSFYFGSCLPFLAIVYMDFLDLQHPDEECNHINYEVPRICNVRSEDFNFVMTVDRNSAFMDRNAYGLLNFRSLSSTPYDGSTCANRAAVQSPVDGSIPHDVLSENNTPPTIASVSHTSFEVDPIILPIVKKHCAILRKEFSDEIAATNSLNIPITNHMLPIFAKRLSLLSSDVYSLAISSQNRVNTSESPNLNYYSTPGPSRVNSHYQGTPTSSHFAYDLPNGDTHFTPANHDASCSSLQLSANNVTTTTEDGTNAALASASSPTGFNAANANQEDKTGSATFARRKRRKRHGKTNSDDESSVQLRVSADVEKCYRKPMFVVMSGYHASYEVFRKSLKPCGEVQDDVMGLYVRQFNFEHKNFSTNPLLRSKIAFSPFFSYKLNFPVDEFEPESIEAELTRINAETPISQADLLFLPMYLHDNWLLVVINPLWEEINVFDPFSASPPKVKDGTVRQVVQNFKLLCDHAEICNRNYTRYRVVSPSCSKISTLYPSLRKDSGIYIMMYIEYWDGRIMKHFNREDAAVFRKLLVHKLITSTLNEVKDPKSILASSTMTASASLVFRCFIMDGVNRNRERPILDRIEDSVKKRREVCESSDPTKVFIEAMKNLSEKQKLIVDELGFGSLLTLSCHKVPMHLYKWLADHFEVPTKTLKLPNGFSFTVNAKCVHNILGIPYTAWKIIDKGSEKWLQFIQTQIPSKGRTPTVEELIAMITPDLLGDDFARVFLLLALSSFLCPNTRNVCSSRYYYGILDVTSISDLDWCSLVLNWLVSYIQKYQDANRLNPCFPKGGCTMLLVVTYLEFLSTSEFKLGNIIPRLSIWTNSIMQTLSLLDSISSSPMHFGRLPLPVDVEDSFRNKLKPSAQLRLKKNLNDLSNKFHQSVSPNGSSASSIFANDVIRLVFSEFCHAFNSKLDGLDNSCSYLDDTDSEDDSCFHTSNGQKSTFPKRRKISDKEYELLSQNFPKLPIPILESKISCSHIWDNLFLKLVAESNMEIDDTIFLTNNSSNDDFLFKRLFGMQEDMTTCPMQPSDENSFDLISFADCYKRNPVLEKHVSSGVENLLTSGFIDKAKEAPSKAPTYKYDALGRTVFPRRNDLQHHAANKPAHSVQGFASERNGPFPTFDIVSHVFGDEGEKNVSSTGLANTTNIGSFPTGFVQCNNFIYHTSTGSKACNTSTSNNVERNCAVIVPSPTEHKLYSILTNHILQPGAMSLLQHKNFKPEYLQMVGVDPERSKIVHIPICVEKQWLLVVVNFINSTFDVLSPQYGTDQVNSVISSVVYNFKMFFIASFPNFSNFNIRDFTVRIMHVPKQEFRYDSGILVLHFIKTFNGNKVQQITNVDVQGLREKFLFELATYSYNTARNPTVQNFLKMTVNEPNYGNWTY</sequence>
<keyword evidence="2" id="KW-0645">Protease</keyword>
<dbReference type="Gene3D" id="3.40.395.10">
    <property type="entry name" value="Adenoviral Proteinase, Chain A"/>
    <property type="match status" value="2"/>
</dbReference>
<feature type="domain" description="Ubiquitin-like protease family profile" evidence="5">
    <location>
        <begin position="552"/>
        <end position="1572"/>
    </location>
</feature>
<feature type="non-terminal residue" evidence="6">
    <location>
        <position position="1"/>
    </location>
</feature>
<comment type="similarity">
    <text evidence="1">Belongs to the peptidase C48 family.</text>
</comment>
<evidence type="ECO:0000313" key="7">
    <source>
        <dbReference type="Proteomes" id="UP000324897"/>
    </source>
</evidence>
<keyword evidence="3" id="KW-0378">Hydrolase</keyword>
<feature type="region of interest" description="Disordered" evidence="4">
    <location>
        <begin position="503"/>
        <end position="549"/>
    </location>
</feature>
<dbReference type="Proteomes" id="UP000324897">
    <property type="component" value="Chromosome 3"/>
</dbReference>
<gene>
    <name evidence="6" type="ORF">EJB05_43739</name>
</gene>
<organism evidence="6 7">
    <name type="scientific">Eragrostis curvula</name>
    <name type="common">weeping love grass</name>
    <dbReference type="NCBI Taxonomy" id="38414"/>
    <lineage>
        <taxon>Eukaryota</taxon>
        <taxon>Viridiplantae</taxon>
        <taxon>Streptophyta</taxon>
        <taxon>Embryophyta</taxon>
        <taxon>Tracheophyta</taxon>
        <taxon>Spermatophyta</taxon>
        <taxon>Magnoliopsida</taxon>
        <taxon>Liliopsida</taxon>
        <taxon>Poales</taxon>
        <taxon>Poaceae</taxon>
        <taxon>PACMAD clade</taxon>
        <taxon>Chloridoideae</taxon>
        <taxon>Eragrostideae</taxon>
        <taxon>Eragrostidinae</taxon>
        <taxon>Eragrostis</taxon>
    </lineage>
</organism>
<evidence type="ECO:0000313" key="6">
    <source>
        <dbReference type="EMBL" id="TVU10225.1"/>
    </source>
</evidence>